<keyword evidence="2" id="KW-1185">Reference proteome</keyword>
<name>A0A2T7PFW4_POMCA</name>
<evidence type="ECO:0000313" key="1">
    <source>
        <dbReference type="EMBL" id="PVD32326.1"/>
    </source>
</evidence>
<sequence length="172" mass="19224">MCWARGAVFKAQVRKSFEHRAFSKSAMRLCLPPPTPAKKMAKVKALWNAGLEYTASDRLEKLVCECVWDSSSTDCDGYSFRRVDVCSLSRSYTQKAGDGVSSKVYQALQDTYFASSTSEAYLTLAESALKFHHNLAVPVIQAVVGFRTFRHFQLRCDHFGRLCVFSSAESAP</sequence>
<accession>A0A2T7PFW4</accession>
<reference evidence="1 2" key="1">
    <citation type="submission" date="2018-04" db="EMBL/GenBank/DDBJ databases">
        <title>The genome of golden apple snail Pomacea canaliculata provides insight into stress tolerance and invasive adaptation.</title>
        <authorList>
            <person name="Liu C."/>
            <person name="Liu B."/>
            <person name="Ren Y."/>
            <person name="Zhang Y."/>
            <person name="Wang H."/>
            <person name="Li S."/>
            <person name="Jiang F."/>
            <person name="Yin L."/>
            <person name="Zhang G."/>
            <person name="Qian W."/>
            <person name="Fan W."/>
        </authorList>
    </citation>
    <scope>NUCLEOTIDE SEQUENCE [LARGE SCALE GENOMIC DNA]</scope>
    <source>
        <strain evidence="1">SZHN2017</strain>
        <tissue evidence="1">Muscle</tissue>
    </source>
</reference>
<dbReference type="AlphaFoldDB" id="A0A2T7PFW4"/>
<dbReference type="EMBL" id="PZQS01000004">
    <property type="protein sequence ID" value="PVD32326.1"/>
    <property type="molecule type" value="Genomic_DNA"/>
</dbReference>
<proteinExistence type="predicted"/>
<evidence type="ECO:0000313" key="2">
    <source>
        <dbReference type="Proteomes" id="UP000245119"/>
    </source>
</evidence>
<protein>
    <submittedName>
        <fullName evidence="1">Uncharacterized protein</fullName>
    </submittedName>
</protein>
<organism evidence="1 2">
    <name type="scientific">Pomacea canaliculata</name>
    <name type="common">Golden apple snail</name>
    <dbReference type="NCBI Taxonomy" id="400727"/>
    <lineage>
        <taxon>Eukaryota</taxon>
        <taxon>Metazoa</taxon>
        <taxon>Spiralia</taxon>
        <taxon>Lophotrochozoa</taxon>
        <taxon>Mollusca</taxon>
        <taxon>Gastropoda</taxon>
        <taxon>Caenogastropoda</taxon>
        <taxon>Architaenioglossa</taxon>
        <taxon>Ampullarioidea</taxon>
        <taxon>Ampullariidae</taxon>
        <taxon>Pomacea</taxon>
    </lineage>
</organism>
<gene>
    <name evidence="1" type="ORF">C0Q70_07759</name>
</gene>
<comment type="caution">
    <text evidence="1">The sequence shown here is derived from an EMBL/GenBank/DDBJ whole genome shotgun (WGS) entry which is preliminary data.</text>
</comment>
<dbReference type="Proteomes" id="UP000245119">
    <property type="component" value="Linkage Group LG4"/>
</dbReference>